<evidence type="ECO:0000313" key="2">
    <source>
        <dbReference type="EMBL" id="MDA0563426.1"/>
    </source>
</evidence>
<organism evidence="2 3">
    <name type="scientific">Streptomonospora mangrovi</name>
    <dbReference type="NCBI Taxonomy" id="2883123"/>
    <lineage>
        <taxon>Bacteria</taxon>
        <taxon>Bacillati</taxon>
        <taxon>Actinomycetota</taxon>
        <taxon>Actinomycetes</taxon>
        <taxon>Streptosporangiales</taxon>
        <taxon>Nocardiopsidaceae</taxon>
        <taxon>Streptomonospora</taxon>
    </lineage>
</organism>
<dbReference type="RefSeq" id="WP_270070714.1">
    <property type="nucleotide sequence ID" value="NZ_JAJAQC010000004.1"/>
</dbReference>
<keyword evidence="3" id="KW-1185">Reference proteome</keyword>
<dbReference type="Proteomes" id="UP001140076">
    <property type="component" value="Unassembled WGS sequence"/>
</dbReference>
<dbReference type="AlphaFoldDB" id="A0A9X3SLK8"/>
<keyword evidence="1" id="KW-0812">Transmembrane</keyword>
<reference evidence="2" key="1">
    <citation type="submission" date="2021-10" db="EMBL/GenBank/DDBJ databases">
        <title>Streptomonospora sp. nov., isolated from mangrove soil.</title>
        <authorList>
            <person name="Chen X."/>
            <person name="Ge X."/>
            <person name="Liu W."/>
        </authorList>
    </citation>
    <scope>NUCLEOTIDE SEQUENCE</scope>
    <source>
        <strain evidence="2">S1-112</strain>
    </source>
</reference>
<accession>A0A9X3SLK8</accession>
<evidence type="ECO:0000313" key="3">
    <source>
        <dbReference type="Proteomes" id="UP001140076"/>
    </source>
</evidence>
<comment type="caution">
    <text evidence="2">The sequence shown here is derived from an EMBL/GenBank/DDBJ whole genome shotgun (WGS) entry which is preliminary data.</text>
</comment>
<feature type="transmembrane region" description="Helical" evidence="1">
    <location>
        <begin position="101"/>
        <end position="122"/>
    </location>
</feature>
<sequence length="148" mass="15259">MPPRPAPVATLRLAHAGRANDITNAAVTQVQRPATGWAAHPLTCHVCGQRFTVEVCSLSDLTTVVRRRRTLQGLAGLGAGALLLAAAVLAGQAAVVVGVVLGILGGLAVLVAAAHLAITPYYQGISPPRRESDGKVLQLPGPADHRIF</sequence>
<name>A0A9X3SLK8_9ACTN</name>
<keyword evidence="1" id="KW-1133">Transmembrane helix</keyword>
<dbReference type="EMBL" id="JAJAQC010000004">
    <property type="protein sequence ID" value="MDA0563426.1"/>
    <property type="molecule type" value="Genomic_DNA"/>
</dbReference>
<keyword evidence="1" id="KW-0472">Membrane</keyword>
<feature type="transmembrane region" description="Helical" evidence="1">
    <location>
        <begin position="74"/>
        <end position="95"/>
    </location>
</feature>
<gene>
    <name evidence="2" type="ORF">LG943_03645</name>
</gene>
<proteinExistence type="predicted"/>
<evidence type="ECO:0000256" key="1">
    <source>
        <dbReference type="SAM" id="Phobius"/>
    </source>
</evidence>
<protein>
    <submittedName>
        <fullName evidence="2">Uncharacterized protein</fullName>
    </submittedName>
</protein>